<feature type="chain" id="PRO_5043752097" description="TNFR-Cys domain-containing protein" evidence="3">
    <location>
        <begin position="19"/>
        <end position="249"/>
    </location>
</feature>
<comment type="caution">
    <text evidence="5">The sequence shown here is derived from an EMBL/GenBank/DDBJ whole genome shotgun (WGS) entry which is preliminary data.</text>
</comment>
<proteinExistence type="predicted"/>
<gene>
    <name evidence="5" type="ORF">GSLYS_00011163001</name>
</gene>
<name>A0AAV2HUY0_LYMST</name>
<keyword evidence="6" id="KW-1185">Reference proteome</keyword>
<evidence type="ECO:0000256" key="3">
    <source>
        <dbReference type="SAM" id="SignalP"/>
    </source>
</evidence>
<dbReference type="InterPro" id="IPR001368">
    <property type="entry name" value="TNFR/NGFR_Cys_rich_reg"/>
</dbReference>
<dbReference type="AlphaFoldDB" id="A0AAV2HUY0"/>
<evidence type="ECO:0000256" key="1">
    <source>
        <dbReference type="PROSITE-ProRule" id="PRU00206"/>
    </source>
</evidence>
<protein>
    <recommendedName>
        <fullName evidence="4">TNFR-Cys domain-containing protein</fullName>
    </recommendedName>
</protein>
<dbReference type="Gene3D" id="2.10.50.10">
    <property type="entry name" value="Tumor Necrosis Factor Receptor, subunit A, domain 2"/>
    <property type="match status" value="1"/>
</dbReference>
<feature type="domain" description="TNFR-Cys" evidence="4">
    <location>
        <begin position="111"/>
        <end position="159"/>
    </location>
</feature>
<organism evidence="5 6">
    <name type="scientific">Lymnaea stagnalis</name>
    <name type="common">Great pond snail</name>
    <name type="synonym">Helix stagnalis</name>
    <dbReference type="NCBI Taxonomy" id="6523"/>
    <lineage>
        <taxon>Eukaryota</taxon>
        <taxon>Metazoa</taxon>
        <taxon>Spiralia</taxon>
        <taxon>Lophotrochozoa</taxon>
        <taxon>Mollusca</taxon>
        <taxon>Gastropoda</taxon>
        <taxon>Heterobranchia</taxon>
        <taxon>Euthyneura</taxon>
        <taxon>Panpulmonata</taxon>
        <taxon>Hygrophila</taxon>
        <taxon>Lymnaeoidea</taxon>
        <taxon>Lymnaeidae</taxon>
        <taxon>Lymnaea</taxon>
    </lineage>
</organism>
<evidence type="ECO:0000256" key="2">
    <source>
        <dbReference type="SAM" id="MobiDB-lite"/>
    </source>
</evidence>
<reference evidence="5 6" key="1">
    <citation type="submission" date="2024-04" db="EMBL/GenBank/DDBJ databases">
        <authorList>
            <consortium name="Genoscope - CEA"/>
            <person name="William W."/>
        </authorList>
    </citation>
    <scope>NUCLEOTIDE SEQUENCE [LARGE SCALE GENOMIC DNA]</scope>
</reference>
<evidence type="ECO:0000313" key="6">
    <source>
        <dbReference type="Proteomes" id="UP001497497"/>
    </source>
</evidence>
<dbReference type="Proteomes" id="UP001497497">
    <property type="component" value="Unassembled WGS sequence"/>
</dbReference>
<accession>A0AAV2HUY0</accession>
<feature type="region of interest" description="Disordered" evidence="2">
    <location>
        <begin position="184"/>
        <end position="216"/>
    </location>
</feature>
<dbReference type="EMBL" id="CAXITT010000256">
    <property type="protein sequence ID" value="CAL1537250.1"/>
    <property type="molecule type" value="Genomic_DNA"/>
</dbReference>
<evidence type="ECO:0000313" key="5">
    <source>
        <dbReference type="EMBL" id="CAL1537250.1"/>
    </source>
</evidence>
<feature type="signal peptide" evidence="3">
    <location>
        <begin position="1"/>
        <end position="18"/>
    </location>
</feature>
<feature type="repeat" description="TNFR-Cys" evidence="1">
    <location>
        <begin position="111"/>
        <end position="159"/>
    </location>
</feature>
<dbReference type="PROSITE" id="PS50050">
    <property type="entry name" value="TNFR_NGFR_2"/>
    <property type="match status" value="1"/>
</dbReference>
<sequence>MTPLCIVLVMILLATTKCDKCDPDIPSRSLSKSILHDVALGRVSSSPPGRCGPGHYQDEHSNECKPCADGTFVTRQMSEENVLFSCKLCLIPGQNEVTAIPCNTTRDTTILCQPNYYRAEVNRSRCEWTCSLCGVCGVGTNTHLSDVAQPCGNYSNTICCKYEDMKTVNGTCVVKPTSTKVLTPATEMTTPPTPEQTKSSWIEGHGRDWSSSSTARNAAPRAVTRTDRYTTCVISLVYLSSVYIRGLLS</sequence>
<keyword evidence="3" id="KW-0732">Signal</keyword>
<comment type="caution">
    <text evidence="1">Lacks conserved residue(s) required for the propagation of feature annotation.</text>
</comment>
<evidence type="ECO:0000259" key="4">
    <source>
        <dbReference type="PROSITE" id="PS50050"/>
    </source>
</evidence>